<dbReference type="Pfam" id="PF06267">
    <property type="entry name" value="DUF1028"/>
    <property type="match status" value="1"/>
</dbReference>
<evidence type="ECO:0000313" key="3">
    <source>
        <dbReference type="Proteomes" id="UP000186917"/>
    </source>
</evidence>
<gene>
    <name evidence="2" type="ORF">SAMN05421788_1011368</name>
</gene>
<evidence type="ECO:0000313" key="2">
    <source>
        <dbReference type="EMBL" id="SIS81328.1"/>
    </source>
</evidence>
<dbReference type="InterPro" id="IPR010430">
    <property type="entry name" value="DUF1028"/>
</dbReference>
<dbReference type="GO" id="GO:0016787">
    <property type="term" value="F:hydrolase activity"/>
    <property type="evidence" value="ECO:0007669"/>
    <property type="project" value="UniProtKB-KW"/>
</dbReference>
<dbReference type="PANTHER" id="PTHR39328">
    <property type="entry name" value="BLL2871 PROTEIN"/>
    <property type="match status" value="1"/>
</dbReference>
<sequence>MLRVFLLIFFGTWFLFAQSQNLPSLLTEKNINATFAIAAYDAEAKEWGIAVATNNLYVGNSTIYIQPGVGAIAVIAETEPAYGIKGLQQLQKGKTPQQVIQEQLIKDEDATYRQVCVIDSIGNSFAYTGNTLTYWKGVSSHKTGKGYAVMGNQLAPHVLDSLAIVFEQTKGTLAQRLTAALVAGQHAGGQINGKQSCAVMVKGSNNEWFNQIDFRVDNSHTPFEDLQKLLNYHYGRIRLNQAIYQVREGRMDRGVQLLQEGEKLVSGWTGIYGKIVTAYLLLHQDSTAVQWIQRALREVPEWRENLPAFYCLKDAPGMQGLIQSSFFTAKDWMAAIQQYQNLGLHTEAINLAKQTLQQYPLHSYIWYLLGKSYKVIGYPKDAASAFARSLQLDPANLEARL</sequence>
<dbReference type="InterPro" id="IPR029055">
    <property type="entry name" value="Ntn_hydrolases_N"/>
</dbReference>
<organism evidence="2 3">
    <name type="scientific">Filimonas lacunae</name>
    <dbReference type="NCBI Taxonomy" id="477680"/>
    <lineage>
        <taxon>Bacteria</taxon>
        <taxon>Pseudomonadati</taxon>
        <taxon>Bacteroidota</taxon>
        <taxon>Chitinophagia</taxon>
        <taxon>Chitinophagales</taxon>
        <taxon>Chitinophagaceae</taxon>
        <taxon>Filimonas</taxon>
    </lineage>
</organism>
<dbReference type="Proteomes" id="UP000186917">
    <property type="component" value="Unassembled WGS sequence"/>
</dbReference>
<dbReference type="Gene3D" id="3.60.20.10">
    <property type="entry name" value="Glutamine Phosphoribosylpyrophosphate, subunit 1, domain 1"/>
    <property type="match status" value="1"/>
</dbReference>
<dbReference type="AlphaFoldDB" id="A0A173MQK7"/>
<dbReference type="Gene3D" id="1.25.40.10">
    <property type="entry name" value="Tetratricopeptide repeat domain"/>
    <property type="match status" value="1"/>
</dbReference>
<dbReference type="PROSITE" id="PS50005">
    <property type="entry name" value="TPR"/>
    <property type="match status" value="1"/>
</dbReference>
<feature type="repeat" description="TPR" evidence="1">
    <location>
        <begin position="363"/>
        <end position="396"/>
    </location>
</feature>
<proteinExistence type="predicted"/>
<dbReference type="SUPFAM" id="SSF48452">
    <property type="entry name" value="TPR-like"/>
    <property type="match status" value="1"/>
</dbReference>
<dbReference type="STRING" id="477680.SAMN05421788_1011368"/>
<dbReference type="PANTHER" id="PTHR39328:SF1">
    <property type="entry name" value="BLL2871 PROTEIN"/>
    <property type="match status" value="1"/>
</dbReference>
<dbReference type="InterPro" id="IPR011990">
    <property type="entry name" value="TPR-like_helical_dom_sf"/>
</dbReference>
<dbReference type="KEGG" id="fln:FLA_5987"/>
<keyword evidence="1" id="KW-0802">TPR repeat</keyword>
<keyword evidence="2" id="KW-0378">Hydrolase</keyword>
<evidence type="ECO:0000256" key="1">
    <source>
        <dbReference type="PROSITE-ProRule" id="PRU00339"/>
    </source>
</evidence>
<reference evidence="3" key="1">
    <citation type="submission" date="2017-01" db="EMBL/GenBank/DDBJ databases">
        <authorList>
            <person name="Varghese N."/>
            <person name="Submissions S."/>
        </authorList>
    </citation>
    <scope>NUCLEOTIDE SEQUENCE [LARGE SCALE GENOMIC DNA]</scope>
    <source>
        <strain evidence="3">DSM 21054</strain>
    </source>
</reference>
<dbReference type="EMBL" id="FTOR01000001">
    <property type="protein sequence ID" value="SIS81328.1"/>
    <property type="molecule type" value="Genomic_DNA"/>
</dbReference>
<dbReference type="RefSeq" id="WP_076376892.1">
    <property type="nucleotide sequence ID" value="NZ_AP017422.1"/>
</dbReference>
<dbReference type="InterPro" id="IPR019734">
    <property type="entry name" value="TPR_rpt"/>
</dbReference>
<name>A0A173MQK7_9BACT</name>
<dbReference type="SUPFAM" id="SSF56235">
    <property type="entry name" value="N-terminal nucleophile aminohydrolases (Ntn hydrolases)"/>
    <property type="match status" value="1"/>
</dbReference>
<protein>
    <submittedName>
        <fullName evidence="2">Uncharacterized conserved protein, Ntn-hydrolase superfamily</fullName>
    </submittedName>
</protein>
<accession>A0A173MQK7</accession>
<keyword evidence="3" id="KW-1185">Reference proteome</keyword>